<dbReference type="InterPro" id="IPR039426">
    <property type="entry name" value="TonB-dep_rcpt-like"/>
</dbReference>
<dbReference type="Gene3D" id="2.170.130.10">
    <property type="entry name" value="TonB-dependent receptor, plug domain"/>
    <property type="match status" value="1"/>
</dbReference>
<proteinExistence type="inferred from homology"/>
<dbReference type="InterPro" id="IPR037066">
    <property type="entry name" value="Plug_dom_sf"/>
</dbReference>
<dbReference type="PANTHER" id="PTHR32552">
    <property type="entry name" value="FERRICHROME IRON RECEPTOR-RELATED"/>
    <property type="match status" value="1"/>
</dbReference>
<dbReference type="GO" id="GO:0015891">
    <property type="term" value="P:siderophore transport"/>
    <property type="evidence" value="ECO:0007669"/>
    <property type="project" value="InterPro"/>
</dbReference>
<dbReference type="NCBIfam" id="TIGR01783">
    <property type="entry name" value="TonB-siderophor"/>
    <property type="match status" value="1"/>
</dbReference>
<evidence type="ECO:0000259" key="17">
    <source>
        <dbReference type="Pfam" id="PF00593"/>
    </source>
</evidence>
<reference evidence="19 20" key="1">
    <citation type="submission" date="2019-01" db="EMBL/GenBank/DDBJ databases">
        <authorList>
            <person name="Chen W.-M."/>
        </authorList>
    </citation>
    <scope>NUCLEOTIDE SEQUENCE [LARGE SCALE GENOMIC DNA]</scope>
    <source>
        <strain evidence="19 20">HPM-16</strain>
    </source>
</reference>
<evidence type="ECO:0000256" key="1">
    <source>
        <dbReference type="ARBA" id="ARBA00004571"/>
    </source>
</evidence>
<dbReference type="CDD" id="cd01347">
    <property type="entry name" value="ligand_gated_channel"/>
    <property type="match status" value="1"/>
</dbReference>
<keyword evidence="8" id="KW-0408">Iron</keyword>
<keyword evidence="9" id="KW-0406">Ion transport</keyword>
<keyword evidence="12 19" id="KW-0675">Receptor</keyword>
<keyword evidence="4 14" id="KW-1134">Transmembrane beta strand</keyword>
<dbReference type="GO" id="GO:0015344">
    <property type="term" value="F:siderophore uptake transmembrane transporter activity"/>
    <property type="evidence" value="ECO:0007669"/>
    <property type="project" value="TreeGrafter"/>
</dbReference>
<dbReference type="SUPFAM" id="SSF56935">
    <property type="entry name" value="Porins"/>
    <property type="match status" value="1"/>
</dbReference>
<dbReference type="InterPro" id="IPR036942">
    <property type="entry name" value="Beta-barrel_TonB_sf"/>
</dbReference>
<evidence type="ECO:0000313" key="20">
    <source>
        <dbReference type="Proteomes" id="UP000282818"/>
    </source>
</evidence>
<dbReference type="PANTHER" id="PTHR32552:SF68">
    <property type="entry name" value="FERRICHROME OUTER MEMBRANE TRANSPORTER_PHAGE RECEPTOR"/>
    <property type="match status" value="1"/>
</dbReference>
<evidence type="ECO:0000256" key="8">
    <source>
        <dbReference type="ARBA" id="ARBA00023004"/>
    </source>
</evidence>
<sequence>MYRHSYLAVCICAASLGVAPSTLAADAAHVEQTDKLTIVGSDGLADAPALIKPASVAKSGAPVKELPYSVSVIDTEFAIETGAKSVQDALLYNAGVYAGGFGIDTRVDASKIRGADPIKYVDGLRSHYGSYNNVRPNLFAMERVEVLKGPASVLYGQGSVGGVVNTITKRPQAEQAGEFWAQAGSFERKQLAADWTGALDAEERVLVRMVGLLRDSGTQVDHVDDDEILINPSLTWRISDATDLTLIYNYQKREGGITAQFLPTQGTLQPGPLGYLPTSTFIGEPGWDRYDREQSAVTLDLQHEFNDNWKLAAIARHVDAETETREHWANIGYAPTADGMIGRTIYQGDKSTEGLNLDLRLQGQVVVGETEHRLLFGIDRQDVRTDESNFYRGAGTPINAYNPTYGSLAVIPGTIDRPFVDTEQLGFYASDHINWGAWVLSAALRHDTVKTTLEGSDTAESSATTGHLGVMYQLENGLSPYVSYSESFEANTGSDGLGGTLDPTEGEQVEVGIKYLSADERTMVTLSRFDIEQKNRVISGNIPGGLQQTAATIDGWELEAQQKWDQLDLRVNLSALDARDGAGNRLPYLAEHQASFWGTYKIDNHWRVGLGVRRTGANVGWGGAPVVDGVTLADAMIGYDIENWRFSLDVKNLADKRYIAWCRSNGTDCGFGERLNATLNARYSF</sequence>
<evidence type="ECO:0000256" key="2">
    <source>
        <dbReference type="ARBA" id="ARBA00009810"/>
    </source>
</evidence>
<keyword evidence="20" id="KW-1185">Reference proteome</keyword>
<protein>
    <submittedName>
        <fullName evidence="19">TonB-dependent siderophore receptor</fullName>
    </submittedName>
</protein>
<evidence type="ECO:0000256" key="5">
    <source>
        <dbReference type="ARBA" id="ARBA00022496"/>
    </source>
</evidence>
<name>A0A437QA35_9GAMM</name>
<dbReference type="GO" id="GO:0009279">
    <property type="term" value="C:cell outer membrane"/>
    <property type="evidence" value="ECO:0007669"/>
    <property type="project" value="UniProtKB-SubCell"/>
</dbReference>
<keyword evidence="6 14" id="KW-0812">Transmembrane</keyword>
<keyword evidence="3 14" id="KW-0813">Transport</keyword>
<comment type="subcellular location">
    <subcellularLocation>
        <location evidence="1 14">Cell outer membrane</location>
        <topology evidence="1 14">Multi-pass membrane protein</topology>
    </subcellularLocation>
</comment>
<dbReference type="InterPro" id="IPR000531">
    <property type="entry name" value="Beta-barrel_TonB"/>
</dbReference>
<evidence type="ECO:0000256" key="14">
    <source>
        <dbReference type="PROSITE-ProRule" id="PRU01360"/>
    </source>
</evidence>
<evidence type="ECO:0000256" key="3">
    <source>
        <dbReference type="ARBA" id="ARBA00022448"/>
    </source>
</evidence>
<keyword evidence="5" id="KW-0410">Iron transport</keyword>
<dbReference type="Pfam" id="PF07715">
    <property type="entry name" value="Plug"/>
    <property type="match status" value="1"/>
</dbReference>
<feature type="domain" description="TonB-dependent receptor-like beta-barrel" evidence="17">
    <location>
        <begin position="235"/>
        <end position="653"/>
    </location>
</feature>
<keyword evidence="7 16" id="KW-0732">Signal</keyword>
<dbReference type="GO" id="GO:0038023">
    <property type="term" value="F:signaling receptor activity"/>
    <property type="evidence" value="ECO:0007669"/>
    <property type="project" value="InterPro"/>
</dbReference>
<keyword evidence="13 14" id="KW-0998">Cell outer membrane</keyword>
<keyword evidence="11 14" id="KW-0472">Membrane</keyword>
<gene>
    <name evidence="19" type="ORF">EOE65_04995</name>
</gene>
<evidence type="ECO:0000256" key="16">
    <source>
        <dbReference type="SAM" id="SignalP"/>
    </source>
</evidence>
<evidence type="ECO:0000256" key="11">
    <source>
        <dbReference type="ARBA" id="ARBA00023136"/>
    </source>
</evidence>
<evidence type="ECO:0000256" key="15">
    <source>
        <dbReference type="RuleBase" id="RU003357"/>
    </source>
</evidence>
<evidence type="ECO:0000256" key="7">
    <source>
        <dbReference type="ARBA" id="ARBA00022729"/>
    </source>
</evidence>
<evidence type="ECO:0000256" key="9">
    <source>
        <dbReference type="ARBA" id="ARBA00023065"/>
    </source>
</evidence>
<evidence type="ECO:0000256" key="10">
    <source>
        <dbReference type="ARBA" id="ARBA00023077"/>
    </source>
</evidence>
<feature type="signal peptide" evidence="16">
    <location>
        <begin position="1"/>
        <end position="24"/>
    </location>
</feature>
<dbReference type="PROSITE" id="PS52016">
    <property type="entry name" value="TONB_DEPENDENT_REC_3"/>
    <property type="match status" value="1"/>
</dbReference>
<dbReference type="Gene3D" id="2.40.170.20">
    <property type="entry name" value="TonB-dependent receptor, beta-barrel domain"/>
    <property type="match status" value="1"/>
</dbReference>
<feature type="chain" id="PRO_5019009540" evidence="16">
    <location>
        <begin position="25"/>
        <end position="685"/>
    </location>
</feature>
<dbReference type="RefSeq" id="WP_127693204.1">
    <property type="nucleotide sequence ID" value="NZ_SACQ01000002.1"/>
</dbReference>
<dbReference type="Proteomes" id="UP000282818">
    <property type="component" value="Unassembled WGS sequence"/>
</dbReference>
<organism evidence="19 20">
    <name type="scientific">Neptunomonas marina</name>
    <dbReference type="NCBI Taxonomy" id="1815562"/>
    <lineage>
        <taxon>Bacteria</taxon>
        <taxon>Pseudomonadati</taxon>
        <taxon>Pseudomonadota</taxon>
        <taxon>Gammaproteobacteria</taxon>
        <taxon>Oceanospirillales</taxon>
        <taxon>Oceanospirillaceae</taxon>
        <taxon>Neptunomonas</taxon>
    </lineage>
</organism>
<dbReference type="InterPro" id="IPR012910">
    <property type="entry name" value="Plug_dom"/>
</dbReference>
<evidence type="ECO:0000313" key="19">
    <source>
        <dbReference type="EMBL" id="RVU31346.1"/>
    </source>
</evidence>
<comment type="caution">
    <text evidence="19">The sequence shown here is derived from an EMBL/GenBank/DDBJ whole genome shotgun (WGS) entry which is preliminary data.</text>
</comment>
<dbReference type="EMBL" id="SACQ01000002">
    <property type="protein sequence ID" value="RVU31346.1"/>
    <property type="molecule type" value="Genomic_DNA"/>
</dbReference>
<dbReference type="AlphaFoldDB" id="A0A437QA35"/>
<comment type="similarity">
    <text evidence="2 14 15">Belongs to the TonB-dependent receptor family.</text>
</comment>
<evidence type="ECO:0000256" key="13">
    <source>
        <dbReference type="ARBA" id="ARBA00023237"/>
    </source>
</evidence>
<dbReference type="InterPro" id="IPR010105">
    <property type="entry name" value="TonB_sidphr_rcpt"/>
</dbReference>
<dbReference type="Pfam" id="PF00593">
    <property type="entry name" value="TonB_dep_Rec_b-barrel"/>
    <property type="match status" value="1"/>
</dbReference>
<evidence type="ECO:0000256" key="12">
    <source>
        <dbReference type="ARBA" id="ARBA00023170"/>
    </source>
</evidence>
<accession>A0A437QA35</accession>
<feature type="domain" description="TonB-dependent receptor plug" evidence="18">
    <location>
        <begin position="63"/>
        <end position="163"/>
    </location>
</feature>
<evidence type="ECO:0000259" key="18">
    <source>
        <dbReference type="Pfam" id="PF07715"/>
    </source>
</evidence>
<evidence type="ECO:0000256" key="6">
    <source>
        <dbReference type="ARBA" id="ARBA00022692"/>
    </source>
</evidence>
<evidence type="ECO:0000256" key="4">
    <source>
        <dbReference type="ARBA" id="ARBA00022452"/>
    </source>
</evidence>
<keyword evidence="10 15" id="KW-0798">TonB box</keyword>